<evidence type="ECO:0000313" key="1">
    <source>
        <dbReference type="EMBL" id="GJJ84060.1"/>
    </source>
</evidence>
<comment type="caution">
    <text evidence="1">The sequence shown here is derived from an EMBL/GenBank/DDBJ whole genome shotgun (WGS) entry which is preliminary data.</text>
</comment>
<evidence type="ECO:0000313" key="2">
    <source>
        <dbReference type="Proteomes" id="UP001050241"/>
    </source>
</evidence>
<dbReference type="Proteomes" id="UP001050241">
    <property type="component" value="Unassembled WGS sequence"/>
</dbReference>
<sequence length="155" mass="17148">MLVSVKITDNKRQWERLRRELRATGSKEVVVGIQKSEVNDGLLVAEYAAWNEFGTRTIPSRPFMRTYFDTSVSRLERFATNGVTQILLGRATFSQFLNAAGVFMVDGVKKSISGGAWTPNSPVTIALKGSSKPLIDTGVMLNSVTFSIHDYGRSQ</sequence>
<protein>
    <recommendedName>
        <fullName evidence="3">Phage tail protein</fullName>
    </recommendedName>
</protein>
<evidence type="ECO:0008006" key="3">
    <source>
        <dbReference type="Google" id="ProtNLM"/>
    </source>
</evidence>
<accession>A0ABD0BS91</accession>
<dbReference type="AlphaFoldDB" id="A0ABD0BS91"/>
<reference evidence="1" key="1">
    <citation type="submission" date="2021-11" db="EMBL/GenBank/DDBJ databases">
        <title>WGS analysis for carbapenemase-producing Enterobacterales outbreak in a University Hospital, Japan.</title>
        <authorList>
            <person name="Tukada M."/>
            <person name="Miyazaki T."/>
            <person name="Aoki K."/>
            <person name="Yoshizawa S."/>
            <person name="Ishii Y."/>
            <person name="Tateda K."/>
        </authorList>
    </citation>
    <scope>NUCLEOTIDE SEQUENCE</scope>
    <source>
        <strain evidence="1">TUM16652</strain>
    </source>
</reference>
<dbReference type="RefSeq" id="WP_047722024.1">
    <property type="nucleotide sequence ID" value="NZ_BQFY01000015.1"/>
</dbReference>
<gene>
    <name evidence="1" type="ORF">TUM16652_27590</name>
</gene>
<organism evidence="1 2">
    <name type="scientific">Enterobacter cloacae</name>
    <dbReference type="NCBI Taxonomy" id="550"/>
    <lineage>
        <taxon>Bacteria</taxon>
        <taxon>Pseudomonadati</taxon>
        <taxon>Pseudomonadota</taxon>
        <taxon>Gammaproteobacteria</taxon>
        <taxon>Enterobacterales</taxon>
        <taxon>Enterobacteriaceae</taxon>
        <taxon>Enterobacter</taxon>
        <taxon>Enterobacter cloacae complex</taxon>
    </lineage>
</organism>
<proteinExistence type="predicted"/>
<name>A0ABD0BS91_ENTCL</name>
<dbReference type="EMBL" id="BQFY01000015">
    <property type="protein sequence ID" value="GJJ84060.1"/>
    <property type="molecule type" value="Genomic_DNA"/>
</dbReference>